<keyword evidence="1" id="KW-0808">Transferase</keyword>
<dbReference type="OrthoDB" id="9342567at2"/>
<dbReference type="InterPro" id="IPR016980">
    <property type="entry name" value="S-AdoMet-dep_MeTrfase_Alr7345"/>
</dbReference>
<protein>
    <submittedName>
        <fullName evidence="1">Methyltransferase</fullName>
    </submittedName>
</protein>
<dbReference type="GO" id="GO:0008168">
    <property type="term" value="F:methyltransferase activity"/>
    <property type="evidence" value="ECO:0007669"/>
    <property type="project" value="UniProtKB-KW"/>
</dbReference>
<dbReference type="EMBL" id="QYBB01000013">
    <property type="protein sequence ID" value="RYC31617.1"/>
    <property type="molecule type" value="Genomic_DNA"/>
</dbReference>
<comment type="caution">
    <text evidence="1">The sequence shown here is derived from an EMBL/GenBank/DDBJ whole genome shotgun (WGS) entry which is preliminary data.</text>
</comment>
<dbReference type="Proteomes" id="UP000290759">
    <property type="component" value="Unassembled WGS sequence"/>
</dbReference>
<gene>
    <name evidence="1" type="ORF">D3273_13275</name>
</gene>
<dbReference type="AlphaFoldDB" id="A0A4Q2U941"/>
<keyword evidence="1" id="KW-0489">Methyltransferase</keyword>
<organism evidence="1 2">
    <name type="scientific">Lichenibacterium minor</name>
    <dbReference type="NCBI Taxonomy" id="2316528"/>
    <lineage>
        <taxon>Bacteria</taxon>
        <taxon>Pseudomonadati</taxon>
        <taxon>Pseudomonadota</taxon>
        <taxon>Alphaproteobacteria</taxon>
        <taxon>Hyphomicrobiales</taxon>
        <taxon>Lichenihabitantaceae</taxon>
        <taxon>Lichenibacterium</taxon>
    </lineage>
</organism>
<reference evidence="1 2" key="2">
    <citation type="submission" date="2019-02" db="EMBL/GenBank/DDBJ databases">
        <title>'Lichenibacterium ramalinii' gen. nov. sp. nov., 'Lichenibacterium minor' gen. nov. sp. nov.</title>
        <authorList>
            <person name="Pankratov T."/>
        </authorList>
    </citation>
    <scope>NUCLEOTIDE SEQUENCE [LARGE SCALE GENOMIC DNA]</scope>
    <source>
        <strain evidence="1 2">RmlP026</strain>
    </source>
</reference>
<accession>A0A4Q2U941</accession>
<sequence length="246" mass="26861">MGAAVDGERRNPRFLAFDAARHPVDELTFFGLKSDMTVVELWPAGGYWTEILAPYLRDGGGTLIAAMEVQPPGSPERDAATKRFNYFNRRVADDPALFAGLKVSAFGPGTEAIAPANSVDLILSFRELHLWMKQGFAEEALVACYKALKPGGILALEDHRGNRAGEQDVRAADGYVREDYAKGLARLAGFEFVASSEIEANPRDTADWPHGVTTLAPTFALGAQDRARYEAVGEADNFVLKFRKPL</sequence>
<evidence type="ECO:0000313" key="1">
    <source>
        <dbReference type="EMBL" id="RYC31617.1"/>
    </source>
</evidence>
<dbReference type="GO" id="GO:0032259">
    <property type="term" value="P:methylation"/>
    <property type="evidence" value="ECO:0007669"/>
    <property type="project" value="UniProtKB-KW"/>
</dbReference>
<proteinExistence type="predicted"/>
<reference evidence="1 2" key="1">
    <citation type="submission" date="2018-12" db="EMBL/GenBank/DDBJ databases">
        <authorList>
            <person name="Grouzdev D.S."/>
            <person name="Krutkina M.S."/>
        </authorList>
    </citation>
    <scope>NUCLEOTIDE SEQUENCE [LARGE SCALE GENOMIC DNA]</scope>
    <source>
        <strain evidence="1 2">RmlP026</strain>
    </source>
</reference>
<dbReference type="PIRSF" id="PIRSF031679">
    <property type="entry name" value="Mtase_Alr7345_prd"/>
    <property type="match status" value="1"/>
</dbReference>
<dbReference type="SUPFAM" id="SSF53335">
    <property type="entry name" value="S-adenosyl-L-methionine-dependent methyltransferases"/>
    <property type="match status" value="1"/>
</dbReference>
<dbReference type="InterPro" id="IPR029063">
    <property type="entry name" value="SAM-dependent_MTases_sf"/>
</dbReference>
<keyword evidence="2" id="KW-1185">Reference proteome</keyword>
<dbReference type="Gene3D" id="3.40.50.150">
    <property type="entry name" value="Vaccinia Virus protein VP39"/>
    <property type="match status" value="1"/>
</dbReference>
<evidence type="ECO:0000313" key="2">
    <source>
        <dbReference type="Proteomes" id="UP000290759"/>
    </source>
</evidence>
<name>A0A4Q2U941_9HYPH</name>